<dbReference type="PANTHER" id="PTHR11138:SF5">
    <property type="entry name" value="METHIONYL-TRNA FORMYLTRANSFERASE, MITOCHONDRIAL"/>
    <property type="match status" value="1"/>
</dbReference>
<sequence>MTCRIAYICGKQGLSIIPVLRDITGPENLMVFASASAFPEWAGEHDGIKPVESADRLKVDMKTFRPDIIFVMTYLARLDASLSECSKYGMVNIHPSLLPKYRGGAPIFYALKNGEEQVGVTFHFITAEFDQGDIIHQTTIKVTPQDCASSVWLKVLKKIVAQLPSVIENRSEWASRAKKQDDAFATFVGFPSAQERTLSDLKGAEENLDIIRACGRVTGAPLLINGQTIFVTDASMTHLNADCDDTAAAFISSDNKLIVRVRDGWMRVDAARYNDKAISSWRIIMEVKDNGA</sequence>
<reference evidence="2 3" key="1">
    <citation type="submission" date="2019-09" db="EMBL/GenBank/DDBJ databases">
        <authorList>
            <person name="Chandra G."/>
            <person name="Truman W A."/>
        </authorList>
    </citation>
    <scope>NUCLEOTIDE SEQUENCE [LARGE SCALE GENOMIC DNA]</scope>
    <source>
        <strain evidence="2">PS645</strain>
    </source>
</reference>
<dbReference type="RefSeq" id="WP_150580421.1">
    <property type="nucleotide sequence ID" value="NZ_CABVGX010000014.1"/>
</dbReference>
<feature type="domain" description="Formyl transferase N-terminal" evidence="1">
    <location>
        <begin position="45"/>
        <end position="166"/>
    </location>
</feature>
<dbReference type="Gene3D" id="3.40.50.12230">
    <property type="match status" value="1"/>
</dbReference>
<dbReference type="InterPro" id="IPR036477">
    <property type="entry name" value="Formyl_transf_N_sf"/>
</dbReference>
<dbReference type="PANTHER" id="PTHR11138">
    <property type="entry name" value="METHIONYL-TRNA FORMYLTRANSFERASE"/>
    <property type="match status" value="1"/>
</dbReference>
<proteinExistence type="predicted"/>
<organism evidence="2 3">
    <name type="scientific">Pseudomonas fluorescens</name>
    <dbReference type="NCBI Taxonomy" id="294"/>
    <lineage>
        <taxon>Bacteria</taxon>
        <taxon>Pseudomonadati</taxon>
        <taxon>Pseudomonadota</taxon>
        <taxon>Gammaproteobacteria</taxon>
        <taxon>Pseudomonadales</taxon>
        <taxon>Pseudomonadaceae</taxon>
        <taxon>Pseudomonas</taxon>
    </lineage>
</organism>
<gene>
    <name evidence="2" type="primary">fmt_1</name>
    <name evidence="2" type="ORF">PS645_02148</name>
</gene>
<dbReference type="EC" id="2.1.2.9" evidence="2"/>
<evidence type="ECO:0000313" key="2">
    <source>
        <dbReference type="EMBL" id="VVM78656.1"/>
    </source>
</evidence>
<dbReference type="Proteomes" id="UP000325607">
    <property type="component" value="Unassembled WGS sequence"/>
</dbReference>
<dbReference type="EMBL" id="CABVGX010000014">
    <property type="protein sequence ID" value="VVM78656.1"/>
    <property type="molecule type" value="Genomic_DNA"/>
</dbReference>
<dbReference type="OrthoDB" id="9802815at2"/>
<dbReference type="SUPFAM" id="SSF53328">
    <property type="entry name" value="Formyltransferase"/>
    <property type="match status" value="1"/>
</dbReference>
<evidence type="ECO:0000259" key="1">
    <source>
        <dbReference type="Pfam" id="PF00551"/>
    </source>
</evidence>
<dbReference type="GO" id="GO:0004479">
    <property type="term" value="F:methionyl-tRNA formyltransferase activity"/>
    <property type="evidence" value="ECO:0007669"/>
    <property type="project" value="UniProtKB-EC"/>
</dbReference>
<name>A0A5E6SCS1_PSEFL</name>
<dbReference type="Pfam" id="PF00551">
    <property type="entry name" value="Formyl_trans_N"/>
    <property type="match status" value="1"/>
</dbReference>
<dbReference type="AlphaFoldDB" id="A0A5E6SCS1"/>
<dbReference type="CDD" id="cd08369">
    <property type="entry name" value="FMT_core"/>
    <property type="match status" value="1"/>
</dbReference>
<protein>
    <submittedName>
        <fullName evidence="2">Methionyl-tRNA formyltransferase</fullName>
        <ecNumber evidence="2">2.1.2.9</ecNumber>
    </submittedName>
</protein>
<dbReference type="InterPro" id="IPR002376">
    <property type="entry name" value="Formyl_transf_N"/>
</dbReference>
<keyword evidence="2" id="KW-0808">Transferase</keyword>
<accession>A0A5E6SCS1</accession>
<evidence type="ECO:0000313" key="3">
    <source>
        <dbReference type="Proteomes" id="UP000325607"/>
    </source>
</evidence>